<dbReference type="Gene3D" id="3.40.50.150">
    <property type="entry name" value="Vaccinia Virus protein VP39"/>
    <property type="match status" value="1"/>
</dbReference>
<dbReference type="Pfam" id="PF18096">
    <property type="entry name" value="Thump_like"/>
    <property type="match status" value="1"/>
</dbReference>
<reference evidence="2 3" key="1">
    <citation type="submission" date="2019-02" db="EMBL/GenBank/DDBJ databases">
        <title>Deep-cultivation of Planctomycetes and their phenomic and genomic characterization uncovers novel biology.</title>
        <authorList>
            <person name="Wiegand S."/>
            <person name="Jogler M."/>
            <person name="Boedeker C."/>
            <person name="Pinto D."/>
            <person name="Vollmers J."/>
            <person name="Rivas-Marin E."/>
            <person name="Kohn T."/>
            <person name="Peeters S.H."/>
            <person name="Heuer A."/>
            <person name="Rast P."/>
            <person name="Oberbeckmann S."/>
            <person name="Bunk B."/>
            <person name="Jeske O."/>
            <person name="Meyerdierks A."/>
            <person name="Storesund J.E."/>
            <person name="Kallscheuer N."/>
            <person name="Luecker S."/>
            <person name="Lage O.M."/>
            <person name="Pohl T."/>
            <person name="Merkel B.J."/>
            <person name="Hornburger P."/>
            <person name="Mueller R.-W."/>
            <person name="Bruemmer F."/>
            <person name="Labrenz M."/>
            <person name="Spormann A.M."/>
            <person name="Op den Camp H."/>
            <person name="Overmann J."/>
            <person name="Amann R."/>
            <person name="Jetten M.S.M."/>
            <person name="Mascher T."/>
            <person name="Medema M.H."/>
            <person name="Devos D.P."/>
            <person name="Kaster A.-K."/>
            <person name="Ovreas L."/>
            <person name="Rohde M."/>
            <person name="Galperin M.Y."/>
            <person name="Jogler C."/>
        </authorList>
    </citation>
    <scope>NUCLEOTIDE SEQUENCE [LARGE SCALE GENOMIC DNA]</scope>
    <source>
        <strain evidence="2 3">ETA_A8</strain>
    </source>
</reference>
<dbReference type="OrthoDB" id="9810570at2"/>
<protein>
    <recommendedName>
        <fullName evidence="1">THUMP-like domain-containing protein</fullName>
    </recommendedName>
</protein>
<dbReference type="Proteomes" id="UP000315017">
    <property type="component" value="Chromosome"/>
</dbReference>
<organism evidence="2 3">
    <name type="scientific">Anatilimnocola aggregata</name>
    <dbReference type="NCBI Taxonomy" id="2528021"/>
    <lineage>
        <taxon>Bacteria</taxon>
        <taxon>Pseudomonadati</taxon>
        <taxon>Planctomycetota</taxon>
        <taxon>Planctomycetia</taxon>
        <taxon>Pirellulales</taxon>
        <taxon>Pirellulaceae</taxon>
        <taxon>Anatilimnocola</taxon>
    </lineage>
</organism>
<dbReference type="AlphaFoldDB" id="A0A517YHA6"/>
<dbReference type="RefSeq" id="WP_145093673.1">
    <property type="nucleotide sequence ID" value="NZ_CP036274.1"/>
</dbReference>
<proteinExistence type="predicted"/>
<keyword evidence="3" id="KW-1185">Reference proteome</keyword>
<name>A0A517YHA6_9BACT</name>
<dbReference type="InterPro" id="IPR041497">
    <property type="entry name" value="Thump-like"/>
</dbReference>
<gene>
    <name evidence="2" type="ORF">ETAA8_47250</name>
</gene>
<evidence type="ECO:0000313" key="2">
    <source>
        <dbReference type="EMBL" id="QDU29610.1"/>
    </source>
</evidence>
<sequence length="407" mass="44108">MSAHHSNQHDSEDYLWLTSELAAPLLRDLQQQLGNGGQVDVRLAASLRKSQSASRAHLLLEQVELRSRARAKFSQPEKMFFTRKGLEQTTDEVLAAHKATRIAEIGTTERMIVDLCCGVGGDLLAFATKGIAAGYDADAVTSHFAACNLRAFDRTASRAVNDLATANSVQDAKAWHIDPDRRPTGERTIQLADYEPGPDFLHALLKVNPHGAMKIAPAADVNGAEWPAHERQWLGSRGECRQQVLWFGNLAQRPGQHVATIVSAAGVATSFAGEAAVVVAPAEEFDAYIYEPDATILAAQLAGAFATAFQLSGITTGGGYLTGASPIENPLLATFKVRDVLPFDVKKLKAYCREHHLGQLEIKKRGVDLQPHHLRREIMAKSDDPAVIFVTPFAGGVKAIVADRIIL</sequence>
<dbReference type="InterPro" id="IPR029063">
    <property type="entry name" value="SAM-dependent_MTases_sf"/>
</dbReference>
<evidence type="ECO:0000259" key="1">
    <source>
        <dbReference type="Pfam" id="PF18096"/>
    </source>
</evidence>
<dbReference type="EMBL" id="CP036274">
    <property type="protein sequence ID" value="QDU29610.1"/>
    <property type="molecule type" value="Genomic_DNA"/>
</dbReference>
<dbReference type="KEGG" id="aagg:ETAA8_47250"/>
<accession>A0A517YHA6</accession>
<evidence type="ECO:0000313" key="3">
    <source>
        <dbReference type="Proteomes" id="UP000315017"/>
    </source>
</evidence>
<dbReference type="SUPFAM" id="SSF53335">
    <property type="entry name" value="S-adenosyl-L-methionine-dependent methyltransferases"/>
    <property type="match status" value="1"/>
</dbReference>
<feature type="domain" description="THUMP-like" evidence="1">
    <location>
        <begin position="334"/>
        <end position="404"/>
    </location>
</feature>